<evidence type="ECO:0000256" key="8">
    <source>
        <dbReference type="PROSITE-ProRule" id="PRU01193"/>
    </source>
</evidence>
<reference evidence="12 13" key="1">
    <citation type="submission" date="2015-09" db="EMBL/GenBank/DDBJ databases">
        <title>Identification and resolution of microdiversity through metagenomic sequencing of parallel consortia.</title>
        <authorList>
            <person name="Nelson W.C."/>
            <person name="Romine M.F."/>
            <person name="Lindemann S.R."/>
        </authorList>
    </citation>
    <scope>NUCLEOTIDE SEQUENCE [LARGE SCALE GENOMIC DNA]</scope>
    <source>
        <strain evidence="12">HL-49</strain>
    </source>
</reference>
<evidence type="ECO:0000256" key="9">
    <source>
        <dbReference type="SAM" id="Phobius"/>
    </source>
</evidence>
<dbReference type="CDD" id="cd04590">
    <property type="entry name" value="CBS_pair_CorC_HlyC_assoc"/>
    <property type="match status" value="1"/>
</dbReference>
<protein>
    <submittedName>
        <fullName evidence="12">HlyC/CorC family transporter</fullName>
    </submittedName>
</protein>
<feature type="transmembrane region" description="Helical" evidence="9">
    <location>
        <begin position="127"/>
        <end position="149"/>
    </location>
</feature>
<gene>
    <name evidence="12" type="ORF">HLUCCX10_10605</name>
</gene>
<sequence length="349" mass="39684">MTLLLVYLFIALFTSFICSIMEAVLLSTPISYLKSKLESGDKRAETMLKLKEDIDKPLSAILSLNTVAHTVGAAGVGAQATIVFGEAYFGLVSAILTILILVVTEIIPKTLGANYSKELVGISAKVIKGMIFITYPLVWISSIMTKMLAREKSELTTSREEISALASIGTQEGIFADKENKIIQNLIKLKSLKIKEVMTPRIVVVTANEDMTLEEFLKNKEFLHFSRIPIFKDNRDNITGYIFRELVFEKLAEDQFNLKLKDIKRDIIHFPESLTLFDAWEEMLQRKEHISLIVDEYGGMDGITTLEDIIESLLGFEIMDEKDKVDDMQQYAAKRWQEKQKKYKFLKKD</sequence>
<name>A0A0P7Y239_9BACT</name>
<evidence type="ECO:0000313" key="12">
    <source>
        <dbReference type="EMBL" id="KPQ14441.1"/>
    </source>
</evidence>
<dbReference type="OrthoDB" id="9798188at2"/>
<feature type="transmembrane region" description="Helical" evidence="9">
    <location>
        <begin position="6"/>
        <end position="26"/>
    </location>
</feature>
<evidence type="ECO:0000256" key="2">
    <source>
        <dbReference type="ARBA" id="ARBA00022692"/>
    </source>
</evidence>
<organism evidence="12 13">
    <name type="scientific">Algoriphagus marincola HL-49</name>
    <dbReference type="NCBI Taxonomy" id="1305737"/>
    <lineage>
        <taxon>Bacteria</taxon>
        <taxon>Pseudomonadati</taxon>
        <taxon>Bacteroidota</taxon>
        <taxon>Cytophagia</taxon>
        <taxon>Cytophagales</taxon>
        <taxon>Cyclobacteriaceae</taxon>
        <taxon>Algoriphagus</taxon>
    </lineage>
</organism>
<dbReference type="Pfam" id="PF01595">
    <property type="entry name" value="CNNM"/>
    <property type="match status" value="1"/>
</dbReference>
<dbReference type="PANTHER" id="PTHR22777:SF4">
    <property type="entry name" value="UPF0053 PROTEIN SLL1254"/>
    <property type="match status" value="1"/>
</dbReference>
<feature type="transmembrane region" description="Helical" evidence="9">
    <location>
        <begin position="87"/>
        <end position="107"/>
    </location>
</feature>
<keyword evidence="4 8" id="KW-1133">Transmembrane helix</keyword>
<proteinExistence type="predicted"/>
<comment type="caution">
    <text evidence="12">The sequence shown here is derived from an EMBL/GenBank/DDBJ whole genome shotgun (WGS) entry which is preliminary data.</text>
</comment>
<accession>A0A0P7Y239</accession>
<feature type="domain" description="CBS" evidence="10">
    <location>
        <begin position="263"/>
        <end position="321"/>
    </location>
</feature>
<dbReference type="PROSITE" id="PS51846">
    <property type="entry name" value="CNNM"/>
    <property type="match status" value="1"/>
</dbReference>
<evidence type="ECO:0000256" key="6">
    <source>
        <dbReference type="ARBA" id="ARBA00023136"/>
    </source>
</evidence>
<dbReference type="PATRIC" id="fig|1305737.6.peg.2745"/>
<comment type="subcellular location">
    <subcellularLocation>
        <location evidence="1">Membrane</location>
        <topology evidence="1">Multi-pass membrane protein</topology>
    </subcellularLocation>
</comment>
<dbReference type="eggNOG" id="COG1253">
    <property type="taxonomic scope" value="Bacteria"/>
</dbReference>
<evidence type="ECO:0000256" key="4">
    <source>
        <dbReference type="ARBA" id="ARBA00022989"/>
    </source>
</evidence>
<evidence type="ECO:0000256" key="5">
    <source>
        <dbReference type="ARBA" id="ARBA00023122"/>
    </source>
</evidence>
<keyword evidence="2 8" id="KW-0812">Transmembrane</keyword>
<evidence type="ECO:0000256" key="7">
    <source>
        <dbReference type="PROSITE-ProRule" id="PRU00703"/>
    </source>
</evidence>
<dbReference type="PROSITE" id="PS51371">
    <property type="entry name" value="CBS"/>
    <property type="match status" value="1"/>
</dbReference>
<dbReference type="PANTHER" id="PTHR22777">
    <property type="entry name" value="HEMOLYSIN-RELATED"/>
    <property type="match status" value="1"/>
</dbReference>
<dbReference type="Gene3D" id="3.10.580.10">
    <property type="entry name" value="CBS-domain"/>
    <property type="match status" value="1"/>
</dbReference>
<dbReference type="AlphaFoldDB" id="A0A0P7Y239"/>
<dbReference type="GO" id="GO:0005886">
    <property type="term" value="C:plasma membrane"/>
    <property type="evidence" value="ECO:0007669"/>
    <property type="project" value="TreeGrafter"/>
</dbReference>
<dbReference type="Pfam" id="PF00571">
    <property type="entry name" value="CBS"/>
    <property type="match status" value="2"/>
</dbReference>
<dbReference type="InterPro" id="IPR002550">
    <property type="entry name" value="CNNM"/>
</dbReference>
<dbReference type="Proteomes" id="UP000050421">
    <property type="component" value="Unassembled WGS sequence"/>
</dbReference>
<evidence type="ECO:0000256" key="1">
    <source>
        <dbReference type="ARBA" id="ARBA00004141"/>
    </source>
</evidence>
<dbReference type="InterPro" id="IPR046342">
    <property type="entry name" value="CBS_dom_sf"/>
</dbReference>
<evidence type="ECO:0000313" key="13">
    <source>
        <dbReference type="Proteomes" id="UP000050421"/>
    </source>
</evidence>
<dbReference type="SUPFAM" id="SSF54631">
    <property type="entry name" value="CBS-domain pair"/>
    <property type="match status" value="1"/>
</dbReference>
<keyword evidence="6 8" id="KW-0472">Membrane</keyword>
<feature type="domain" description="CNNM transmembrane" evidence="11">
    <location>
        <begin position="1"/>
        <end position="179"/>
    </location>
</feature>
<keyword evidence="3" id="KW-0677">Repeat</keyword>
<evidence type="ECO:0000256" key="3">
    <source>
        <dbReference type="ARBA" id="ARBA00022737"/>
    </source>
</evidence>
<dbReference type="InterPro" id="IPR000644">
    <property type="entry name" value="CBS_dom"/>
</dbReference>
<evidence type="ECO:0000259" key="11">
    <source>
        <dbReference type="PROSITE" id="PS51846"/>
    </source>
</evidence>
<dbReference type="EMBL" id="LJXT01000064">
    <property type="protein sequence ID" value="KPQ14441.1"/>
    <property type="molecule type" value="Genomic_DNA"/>
</dbReference>
<evidence type="ECO:0000259" key="10">
    <source>
        <dbReference type="PROSITE" id="PS51371"/>
    </source>
</evidence>
<keyword evidence="5 7" id="KW-0129">CBS domain</keyword>
<dbReference type="STRING" id="1305737.GCA_000526355_01539"/>
<dbReference type="InterPro" id="IPR044751">
    <property type="entry name" value="Ion_transp-like_CBS"/>
</dbReference>